<gene>
    <name evidence="3" type="ORF">YC6258_03754</name>
</gene>
<dbReference type="InterPro" id="IPR018537">
    <property type="entry name" value="Peptidoglycan-bd_3"/>
</dbReference>
<dbReference type="Pfam" id="PF09374">
    <property type="entry name" value="PG_binding_3"/>
    <property type="match status" value="1"/>
</dbReference>
<evidence type="ECO:0000259" key="1">
    <source>
        <dbReference type="Pfam" id="PF05838"/>
    </source>
</evidence>
<dbReference type="AlphaFoldDB" id="A0A0C5V8W5"/>
<dbReference type="Proteomes" id="UP000032266">
    <property type="component" value="Chromosome"/>
</dbReference>
<dbReference type="Gene3D" id="1.20.141.10">
    <property type="entry name" value="Chitosanase, subunit A, domain 1"/>
    <property type="match status" value="1"/>
</dbReference>
<dbReference type="HOGENOM" id="CLU_082693_1_2_6"/>
<dbReference type="RefSeq" id="WP_044617978.1">
    <property type="nucleotide sequence ID" value="NZ_CP007142.1"/>
</dbReference>
<evidence type="ECO:0000259" key="2">
    <source>
        <dbReference type="Pfam" id="PF09374"/>
    </source>
</evidence>
<proteinExistence type="predicted"/>
<dbReference type="InterPro" id="IPR008565">
    <property type="entry name" value="TtsA-like_GH18_dom"/>
</dbReference>
<name>A0A0C5V8W5_9GAMM</name>
<evidence type="ECO:0000313" key="4">
    <source>
        <dbReference type="Proteomes" id="UP000032266"/>
    </source>
</evidence>
<evidence type="ECO:0000313" key="3">
    <source>
        <dbReference type="EMBL" id="AJQ95790.1"/>
    </source>
</evidence>
<dbReference type="OrthoDB" id="9815229at2"/>
<keyword evidence="4" id="KW-1185">Reference proteome</keyword>
<dbReference type="Pfam" id="PF05838">
    <property type="entry name" value="Glyco_hydro_108"/>
    <property type="match status" value="1"/>
</dbReference>
<feature type="domain" description="Peptidoglycan binding" evidence="2">
    <location>
        <begin position="102"/>
        <end position="166"/>
    </location>
</feature>
<dbReference type="InterPro" id="IPR023346">
    <property type="entry name" value="Lysozyme-like_dom_sf"/>
</dbReference>
<organism evidence="3 4">
    <name type="scientific">Gynuella sunshinyii YC6258</name>
    <dbReference type="NCBI Taxonomy" id="1445510"/>
    <lineage>
        <taxon>Bacteria</taxon>
        <taxon>Pseudomonadati</taxon>
        <taxon>Pseudomonadota</taxon>
        <taxon>Gammaproteobacteria</taxon>
        <taxon>Oceanospirillales</taxon>
        <taxon>Saccharospirillaceae</taxon>
        <taxon>Gynuella</taxon>
    </lineage>
</organism>
<accession>A0A0C5V8W5</accession>
<dbReference type="KEGG" id="gsn:YC6258_03754"/>
<dbReference type="SUPFAM" id="SSF53955">
    <property type="entry name" value="Lysozyme-like"/>
    <property type="match status" value="1"/>
</dbReference>
<reference evidence="3 4" key="1">
    <citation type="submission" date="2014-01" db="EMBL/GenBank/DDBJ databases">
        <title>Full genme sequencing of cellulolytic bacterium Gynuella sunshinyii YC6258T gen. nov., sp. nov.</title>
        <authorList>
            <person name="Khan H."/>
            <person name="Chung E.J."/>
            <person name="Chung Y.R."/>
        </authorList>
    </citation>
    <scope>NUCLEOTIDE SEQUENCE [LARGE SCALE GENOMIC DNA]</scope>
    <source>
        <strain evidence="3 4">YC6258</strain>
    </source>
</reference>
<sequence>MADFQPAFELTIRNEGGYVDHTVPGDSGGQTYAGIARKYHPQWPGWQLIDQGDTDNPALKQMVADFYQQEFWSPIKGDQIHNQQAAESIFDFAVNAGVRTSVKYAQEVVGADADGIVGPQTLASLNGYDAELFVSQFALSKVSHYVGIVQNNGDQIKFLVGWLNRTLAGVKKG</sequence>
<feature type="domain" description="TtsA-like Glycoside hydrolase family 108" evidence="1">
    <location>
        <begin position="9"/>
        <end position="97"/>
    </location>
</feature>
<dbReference type="EMBL" id="CP007142">
    <property type="protein sequence ID" value="AJQ95790.1"/>
    <property type="molecule type" value="Genomic_DNA"/>
</dbReference>
<protein>
    <submittedName>
        <fullName evidence="3">Putative secretion activating protein</fullName>
    </submittedName>
</protein>